<dbReference type="Pfam" id="PF17871">
    <property type="entry name" value="AAA_lid_9"/>
    <property type="match status" value="1"/>
</dbReference>
<keyword evidence="2" id="KW-0547">Nucleotide-binding</keyword>
<dbReference type="Gene3D" id="1.10.8.60">
    <property type="match status" value="2"/>
</dbReference>
<dbReference type="InterPro" id="IPR027417">
    <property type="entry name" value="P-loop_NTPase"/>
</dbReference>
<dbReference type="Proteomes" id="UP000190057">
    <property type="component" value="Chromosome"/>
</dbReference>
<keyword evidence="8" id="KW-1185">Reference proteome</keyword>
<feature type="domain" description="Clp ATPase C-terminal" evidence="6">
    <location>
        <begin position="787"/>
        <end position="876"/>
    </location>
</feature>
<dbReference type="PANTHER" id="PTHR11638">
    <property type="entry name" value="ATP-DEPENDENT CLP PROTEASE"/>
    <property type="match status" value="1"/>
</dbReference>
<dbReference type="GO" id="GO:0005524">
    <property type="term" value="F:ATP binding"/>
    <property type="evidence" value="ECO:0007669"/>
    <property type="project" value="UniProtKB-KW"/>
</dbReference>
<dbReference type="Pfam" id="PF07724">
    <property type="entry name" value="AAA_2"/>
    <property type="match status" value="1"/>
</dbReference>
<evidence type="ECO:0000256" key="1">
    <source>
        <dbReference type="ARBA" id="ARBA00022737"/>
    </source>
</evidence>
<protein>
    <submittedName>
        <fullName evidence="7">ATP-dependent Clp protease ATP-binding subunit</fullName>
    </submittedName>
</protein>
<dbReference type="InterPro" id="IPR050130">
    <property type="entry name" value="ClpA_ClpB"/>
</dbReference>
<dbReference type="SUPFAM" id="SSF81923">
    <property type="entry name" value="Double Clp-N motif"/>
    <property type="match status" value="1"/>
</dbReference>
<dbReference type="GO" id="GO:0006508">
    <property type="term" value="P:proteolysis"/>
    <property type="evidence" value="ECO:0007669"/>
    <property type="project" value="UniProtKB-KW"/>
</dbReference>
<keyword evidence="1" id="KW-0677">Repeat</keyword>
<dbReference type="Pfam" id="PF00004">
    <property type="entry name" value="AAA"/>
    <property type="match status" value="1"/>
</dbReference>
<dbReference type="PRINTS" id="PR00300">
    <property type="entry name" value="CLPPROTEASEA"/>
</dbReference>
<dbReference type="SUPFAM" id="SSF52540">
    <property type="entry name" value="P-loop containing nucleoside triphosphate hydrolases"/>
    <property type="match status" value="2"/>
</dbReference>
<evidence type="ECO:0000256" key="2">
    <source>
        <dbReference type="ARBA" id="ARBA00022741"/>
    </source>
</evidence>
<evidence type="ECO:0000256" key="3">
    <source>
        <dbReference type="ARBA" id="ARBA00022840"/>
    </source>
</evidence>
<evidence type="ECO:0000256" key="4">
    <source>
        <dbReference type="ARBA" id="ARBA00023186"/>
    </source>
</evidence>
<dbReference type="InterPro" id="IPR036628">
    <property type="entry name" value="Clp_N_dom_sf"/>
</dbReference>
<proteinExistence type="predicted"/>
<name>A0ABN5BVV0_9FLAO</name>
<dbReference type="SMART" id="SM00382">
    <property type="entry name" value="AAA"/>
    <property type="match status" value="2"/>
</dbReference>
<evidence type="ECO:0000259" key="5">
    <source>
        <dbReference type="SMART" id="SM00382"/>
    </source>
</evidence>
<dbReference type="SMART" id="SM01086">
    <property type="entry name" value="ClpB_D2-small"/>
    <property type="match status" value="1"/>
</dbReference>
<dbReference type="PANTHER" id="PTHR11638:SF18">
    <property type="entry name" value="HEAT SHOCK PROTEIN 104"/>
    <property type="match status" value="1"/>
</dbReference>
<evidence type="ECO:0000313" key="8">
    <source>
        <dbReference type="Proteomes" id="UP000190057"/>
    </source>
</evidence>
<evidence type="ECO:0000259" key="6">
    <source>
        <dbReference type="SMART" id="SM01086"/>
    </source>
</evidence>
<dbReference type="InterPro" id="IPR003959">
    <property type="entry name" value="ATPase_AAA_core"/>
</dbReference>
<organism evidence="7 8">
    <name type="scientific">Elizabethkingia anophelis R26</name>
    <dbReference type="NCBI Taxonomy" id="1246994"/>
    <lineage>
        <taxon>Bacteria</taxon>
        <taxon>Pseudomonadati</taxon>
        <taxon>Bacteroidota</taxon>
        <taxon>Flavobacteriia</taxon>
        <taxon>Flavobacteriales</taxon>
        <taxon>Weeksellaceae</taxon>
        <taxon>Elizabethkingia</taxon>
    </lineage>
</organism>
<dbReference type="Gene3D" id="3.40.50.300">
    <property type="entry name" value="P-loop containing nucleotide triphosphate hydrolases"/>
    <property type="match status" value="2"/>
</dbReference>
<dbReference type="GO" id="GO:0008233">
    <property type="term" value="F:peptidase activity"/>
    <property type="evidence" value="ECO:0007669"/>
    <property type="project" value="UniProtKB-KW"/>
</dbReference>
<dbReference type="Gene3D" id="1.10.1780.10">
    <property type="entry name" value="Clp, N-terminal domain"/>
    <property type="match status" value="1"/>
</dbReference>
<accession>A0ABN5BVV0</accession>
<keyword evidence="7" id="KW-0645">Protease</keyword>
<dbReference type="InterPro" id="IPR001270">
    <property type="entry name" value="ClpA/B"/>
</dbReference>
<keyword evidence="4" id="KW-0143">Chaperone</keyword>
<dbReference type="Pfam" id="PF10431">
    <property type="entry name" value="ClpB_D2-small"/>
    <property type="match status" value="1"/>
</dbReference>
<feature type="domain" description="AAA+ ATPase" evidence="5">
    <location>
        <begin position="259"/>
        <end position="397"/>
    </location>
</feature>
<evidence type="ECO:0000313" key="7">
    <source>
        <dbReference type="EMBL" id="ATC38130.1"/>
    </source>
</evidence>
<dbReference type="InterPro" id="IPR004176">
    <property type="entry name" value="Clp_R_N"/>
</dbReference>
<keyword evidence="7" id="KW-0378">Hydrolase</keyword>
<dbReference type="InterPro" id="IPR041546">
    <property type="entry name" value="ClpA/ClpB_AAA_lid"/>
</dbReference>
<dbReference type="InterPro" id="IPR019489">
    <property type="entry name" value="Clp_ATPase_C"/>
</dbReference>
<dbReference type="CDD" id="cd00009">
    <property type="entry name" value="AAA"/>
    <property type="match status" value="1"/>
</dbReference>
<sequence>MGCSIYTGVKNKDYNTEEGFHSKTWGSSLFSTLRNILCFYFFPEIAPLQINKIYMSILISNETVKQLFHIAQSIARENYNSTYGAPHLLQASVHQDIGLREFLQSIEKDPGYLYDWADVRIEDYPKTAHLPQEVEAADHVNDILSQADDIRIKLGLDEVTPVCILASIVKPHVVYDTQELKSLPLREHEILNHYRGNKVNSQESGDDILSSPSYEKQSFPSINSYCIDKTLDAAQGKLDDIMGRDKELRTLIEILCRRSKPNVIIVGEPGVGKTALIEGFAQEINKGNVPELLKNATLLELDTGALLAGTSYKGEIEDRLKKVINECKKIDKAVLFIDEIHALLDSRGSAGNVANLLKPELARGEITVIGATTQEEYRKIIEPERAFNRRFEVLLVEEPDDTTCVKMMEVLLDGYKEHHKVEVEKSALSECVRLSKRYAKGKKLPDAAIDLLDRTMAAIKMLDELSENELAKWKEEYDHLLKQEYLDDKDLLDELIWHYRLLQDRLSPILWGSLSEQHQVDSSMNVEEVKKIIEDTYTELQQHAGVKREKVGKLELAAVMAAKTGIPIGKIQAQEKEKLINMESLLLKRVVGQDHALKILSDAIVENRSGLNKPGQPIGSFFLLGPTGTGKTELAKSIAELLFNDEKAMIRFDMSEFKEEHSAALLYGAPPGYVGYEEGGMLVNKIRQQPYTVVLFDEIEKAHQSVFDVFLQIMDEGKVHDKLGKEGDFSNALILFTSNIGSEEIVRKFEEGITPESKTLMQIMSDSGKFRPEFLARITEIIPFAPITEQVAERIFRIQLKSLIQSLTRLGIDFEISDNAVHHLAVNGFSSRYGARQISGVIRTQLARPISKKIVREEVKAGQIIKVDWSAESETLNWEIKDQI</sequence>
<dbReference type="Pfam" id="PF02861">
    <property type="entry name" value="Clp_N"/>
    <property type="match status" value="1"/>
</dbReference>
<dbReference type="CDD" id="cd19499">
    <property type="entry name" value="RecA-like_ClpB_Hsp104-like"/>
    <property type="match status" value="1"/>
</dbReference>
<feature type="domain" description="AAA+ ATPase" evidence="5">
    <location>
        <begin position="617"/>
        <end position="759"/>
    </location>
</feature>
<gene>
    <name evidence="7" type="ORF">BAZ09_018590</name>
</gene>
<dbReference type="InterPro" id="IPR003593">
    <property type="entry name" value="AAA+_ATPase"/>
</dbReference>
<dbReference type="EMBL" id="CP023401">
    <property type="protein sequence ID" value="ATC38130.1"/>
    <property type="molecule type" value="Genomic_DNA"/>
</dbReference>
<reference evidence="7 8" key="1">
    <citation type="submission" date="2017-09" db="EMBL/GenBank/DDBJ databases">
        <title>Complete circularized genomes of four mosquito-derived Elizabethkingia anophelis isolates.</title>
        <authorList>
            <person name="Nicholson A.C."/>
            <person name="Xu J."/>
        </authorList>
    </citation>
    <scope>NUCLEOTIDE SEQUENCE [LARGE SCALE GENOMIC DNA]</scope>
    <source>
        <strain evidence="7 8">R26</strain>
    </source>
</reference>
<keyword evidence="3 7" id="KW-0067">ATP-binding</keyword>